<keyword evidence="3" id="KW-0808">Transferase</keyword>
<feature type="domain" description="GST N-terminal" evidence="5">
    <location>
        <begin position="2"/>
        <end position="85"/>
    </location>
</feature>
<evidence type="ECO:0000259" key="5">
    <source>
        <dbReference type="PROSITE" id="PS50404"/>
    </source>
</evidence>
<dbReference type="PROSITE" id="PS50404">
    <property type="entry name" value="GST_NTER"/>
    <property type="match status" value="1"/>
</dbReference>
<comment type="catalytic activity">
    <reaction evidence="4">
        <text>RX + glutathione = an S-substituted glutathione + a halide anion + H(+)</text>
        <dbReference type="Rhea" id="RHEA:16437"/>
        <dbReference type="ChEBI" id="CHEBI:15378"/>
        <dbReference type="ChEBI" id="CHEBI:16042"/>
        <dbReference type="ChEBI" id="CHEBI:17792"/>
        <dbReference type="ChEBI" id="CHEBI:57925"/>
        <dbReference type="ChEBI" id="CHEBI:90779"/>
        <dbReference type="EC" id="2.5.1.18"/>
    </reaction>
</comment>
<dbReference type="SFLD" id="SFLDG00358">
    <property type="entry name" value="Main_(cytGST)"/>
    <property type="match status" value="1"/>
</dbReference>
<comment type="similarity">
    <text evidence="1">Belongs to the GST superfamily. Phi family.</text>
</comment>
<evidence type="ECO:0000256" key="1">
    <source>
        <dbReference type="ARBA" id="ARBA00010128"/>
    </source>
</evidence>
<dbReference type="InterPro" id="IPR004046">
    <property type="entry name" value="GST_C"/>
</dbReference>
<organism evidence="7 8">
    <name type="scientific">Rhizoctonia solani</name>
    <dbReference type="NCBI Taxonomy" id="456999"/>
    <lineage>
        <taxon>Eukaryota</taxon>
        <taxon>Fungi</taxon>
        <taxon>Dikarya</taxon>
        <taxon>Basidiomycota</taxon>
        <taxon>Agaricomycotina</taxon>
        <taxon>Agaricomycetes</taxon>
        <taxon>Cantharellales</taxon>
        <taxon>Ceratobasidiaceae</taxon>
        <taxon>Rhizoctonia</taxon>
    </lineage>
</organism>
<sequence>MVTVQLYGTSYSTCTKRVWAAAREIGVEVKVIPVNLGNSAHKESSYIDNYHPFGIIPVLEDEDGTKIYESRAIARYLIAKYAPESPLLPNASNPKAYGLFEQAASVEYSAFDPPASSLAYEKLFGPMRGWPVDDELVKQYIDTLNAKLEGYERILSKQKYLAGDTFTLADLFHLPYGAMMDRIDPSILSSESKPHVKAWWADISSRESWKAAQNIRGKS</sequence>
<dbReference type="SFLD" id="SFLDG01154">
    <property type="entry name" value="Main.5:_Phi-like"/>
    <property type="match status" value="1"/>
</dbReference>
<accession>A0A8H3HQ42</accession>
<dbReference type="FunFam" id="1.20.1050.10:FF:000004">
    <property type="entry name" value="Glutathione S-transferase F2"/>
    <property type="match status" value="1"/>
</dbReference>
<feature type="domain" description="GST C-terminal" evidence="6">
    <location>
        <begin position="93"/>
        <end position="219"/>
    </location>
</feature>
<dbReference type="InterPro" id="IPR040079">
    <property type="entry name" value="Glutathione_S-Trfase"/>
</dbReference>
<dbReference type="PANTHER" id="PTHR43900:SF3">
    <property type="entry name" value="GLUTATHIONE S-TRANSFERASE RHO"/>
    <property type="match status" value="1"/>
</dbReference>
<dbReference type="SFLD" id="SFLDS00019">
    <property type="entry name" value="Glutathione_Transferase_(cytos"/>
    <property type="match status" value="1"/>
</dbReference>
<gene>
    <name evidence="7" type="ORF">RDB_LOCUS99450</name>
</gene>
<dbReference type="InterPro" id="IPR010987">
    <property type="entry name" value="Glutathione-S-Trfase_C-like"/>
</dbReference>
<dbReference type="AlphaFoldDB" id="A0A8H3HQ42"/>
<reference evidence="7" key="1">
    <citation type="submission" date="2021-01" db="EMBL/GenBank/DDBJ databases">
        <authorList>
            <person name="Kaushik A."/>
        </authorList>
    </citation>
    <scope>NUCLEOTIDE SEQUENCE</scope>
    <source>
        <strain evidence="7">AG5</strain>
    </source>
</reference>
<dbReference type="CDD" id="cd03187">
    <property type="entry name" value="GST_C_Phi"/>
    <property type="match status" value="1"/>
</dbReference>
<evidence type="ECO:0000256" key="3">
    <source>
        <dbReference type="ARBA" id="ARBA00022679"/>
    </source>
</evidence>
<evidence type="ECO:0000313" key="7">
    <source>
        <dbReference type="EMBL" id="CAE7160979.1"/>
    </source>
</evidence>
<dbReference type="InterPro" id="IPR036249">
    <property type="entry name" value="Thioredoxin-like_sf"/>
</dbReference>
<dbReference type="SUPFAM" id="SSF47616">
    <property type="entry name" value="GST C-terminal domain-like"/>
    <property type="match status" value="1"/>
</dbReference>
<dbReference type="Pfam" id="PF13417">
    <property type="entry name" value="GST_N_3"/>
    <property type="match status" value="1"/>
</dbReference>
<dbReference type="EC" id="2.5.1.18" evidence="2"/>
<dbReference type="Pfam" id="PF00043">
    <property type="entry name" value="GST_C"/>
    <property type="match status" value="1"/>
</dbReference>
<name>A0A8H3HQ42_9AGAM</name>
<dbReference type="Gene3D" id="3.40.30.10">
    <property type="entry name" value="Glutaredoxin"/>
    <property type="match status" value="1"/>
</dbReference>
<evidence type="ECO:0000259" key="6">
    <source>
        <dbReference type="PROSITE" id="PS50405"/>
    </source>
</evidence>
<dbReference type="GO" id="GO:0009636">
    <property type="term" value="P:response to toxic substance"/>
    <property type="evidence" value="ECO:0007669"/>
    <property type="project" value="UniProtKB-ARBA"/>
</dbReference>
<dbReference type="Proteomes" id="UP000663827">
    <property type="component" value="Unassembled WGS sequence"/>
</dbReference>
<dbReference type="InterPro" id="IPR004045">
    <property type="entry name" value="Glutathione_S-Trfase_N"/>
</dbReference>
<protein>
    <recommendedName>
        <fullName evidence="2">glutathione transferase</fullName>
        <ecNumber evidence="2">2.5.1.18</ecNumber>
    </recommendedName>
</protein>
<dbReference type="InterPro" id="IPR036282">
    <property type="entry name" value="Glutathione-S-Trfase_C_sf"/>
</dbReference>
<proteinExistence type="inferred from homology"/>
<dbReference type="PROSITE" id="PS50405">
    <property type="entry name" value="GST_CTER"/>
    <property type="match status" value="1"/>
</dbReference>
<dbReference type="EMBL" id="CAJNJQ010002089">
    <property type="protein sequence ID" value="CAE7160979.1"/>
    <property type="molecule type" value="Genomic_DNA"/>
</dbReference>
<dbReference type="GO" id="GO:0043295">
    <property type="term" value="F:glutathione binding"/>
    <property type="evidence" value="ECO:0007669"/>
    <property type="project" value="TreeGrafter"/>
</dbReference>
<dbReference type="GO" id="GO:0005737">
    <property type="term" value="C:cytoplasm"/>
    <property type="evidence" value="ECO:0007669"/>
    <property type="project" value="TreeGrafter"/>
</dbReference>
<dbReference type="GO" id="GO:0006749">
    <property type="term" value="P:glutathione metabolic process"/>
    <property type="evidence" value="ECO:0007669"/>
    <property type="project" value="TreeGrafter"/>
</dbReference>
<dbReference type="PANTHER" id="PTHR43900">
    <property type="entry name" value="GLUTATHIONE S-TRANSFERASE RHO"/>
    <property type="match status" value="1"/>
</dbReference>
<evidence type="ECO:0000313" key="8">
    <source>
        <dbReference type="Proteomes" id="UP000663827"/>
    </source>
</evidence>
<dbReference type="Gene3D" id="1.20.1050.10">
    <property type="match status" value="1"/>
</dbReference>
<comment type="caution">
    <text evidence="7">The sequence shown here is derived from an EMBL/GenBank/DDBJ whole genome shotgun (WGS) entry which is preliminary data.</text>
</comment>
<dbReference type="GO" id="GO:0004364">
    <property type="term" value="F:glutathione transferase activity"/>
    <property type="evidence" value="ECO:0007669"/>
    <property type="project" value="UniProtKB-EC"/>
</dbReference>
<dbReference type="SUPFAM" id="SSF52833">
    <property type="entry name" value="Thioredoxin-like"/>
    <property type="match status" value="1"/>
</dbReference>
<dbReference type="InterPro" id="IPR034347">
    <property type="entry name" value="GST_Phi_C"/>
</dbReference>
<evidence type="ECO:0000256" key="4">
    <source>
        <dbReference type="ARBA" id="ARBA00047960"/>
    </source>
</evidence>
<evidence type="ECO:0000256" key="2">
    <source>
        <dbReference type="ARBA" id="ARBA00012452"/>
    </source>
</evidence>